<dbReference type="PANTHER" id="PTHR40079">
    <property type="entry name" value="MANNAN ENDO-1,4-BETA-MANNOSIDASE E-RELATED"/>
    <property type="match status" value="1"/>
</dbReference>
<feature type="active site" description="Nucleophile" evidence="4">
    <location>
        <position position="297"/>
    </location>
</feature>
<dbReference type="SUPFAM" id="SSF51445">
    <property type="entry name" value="(Trans)glycosidases"/>
    <property type="match status" value="1"/>
</dbReference>
<dbReference type="RefSeq" id="WP_343912083.1">
    <property type="nucleotide sequence ID" value="NZ_BAAAGE010000002.1"/>
</dbReference>
<accession>A0ABP3TWY9</accession>
<dbReference type="PANTHER" id="PTHR40079:SF4">
    <property type="entry name" value="GH26 DOMAIN-CONTAINING PROTEIN-RELATED"/>
    <property type="match status" value="1"/>
</dbReference>
<dbReference type="GO" id="GO:0016787">
    <property type="term" value="F:hydrolase activity"/>
    <property type="evidence" value="ECO:0007669"/>
    <property type="project" value="UniProtKB-KW"/>
</dbReference>
<dbReference type="EMBL" id="BAAAGE010000002">
    <property type="protein sequence ID" value="GAA0719629.1"/>
    <property type="molecule type" value="Genomic_DNA"/>
</dbReference>
<keyword evidence="3 4" id="KW-0326">Glycosidase</keyword>
<dbReference type="InterPro" id="IPR017853">
    <property type="entry name" value="GH"/>
</dbReference>
<evidence type="ECO:0000256" key="2">
    <source>
        <dbReference type="ARBA" id="ARBA00022801"/>
    </source>
</evidence>
<organism evidence="6 7">
    <name type="scientific">Aquimarina litoralis</name>
    <dbReference type="NCBI Taxonomy" id="584605"/>
    <lineage>
        <taxon>Bacteria</taxon>
        <taxon>Pseudomonadati</taxon>
        <taxon>Bacteroidota</taxon>
        <taxon>Flavobacteriia</taxon>
        <taxon>Flavobacteriales</taxon>
        <taxon>Flavobacteriaceae</taxon>
        <taxon>Aquimarina</taxon>
    </lineage>
</organism>
<evidence type="ECO:0000259" key="5">
    <source>
        <dbReference type="PROSITE" id="PS51764"/>
    </source>
</evidence>
<evidence type="ECO:0000313" key="6">
    <source>
        <dbReference type="EMBL" id="GAA0719629.1"/>
    </source>
</evidence>
<proteinExistence type="inferred from homology"/>
<evidence type="ECO:0000313" key="7">
    <source>
        <dbReference type="Proteomes" id="UP001501758"/>
    </source>
</evidence>
<dbReference type="Pfam" id="PF02156">
    <property type="entry name" value="Glyco_hydro_26"/>
    <property type="match status" value="1"/>
</dbReference>
<comment type="similarity">
    <text evidence="1 4">Belongs to the glycosyl hydrolase 26 family.</text>
</comment>
<name>A0ABP3TWY9_9FLAO</name>
<dbReference type="InterPro" id="IPR022790">
    <property type="entry name" value="GH26_dom"/>
</dbReference>
<evidence type="ECO:0000256" key="4">
    <source>
        <dbReference type="PROSITE-ProRule" id="PRU01100"/>
    </source>
</evidence>
<dbReference type="PRINTS" id="PR00739">
    <property type="entry name" value="GLHYDRLASE26"/>
</dbReference>
<comment type="caution">
    <text evidence="6">The sequence shown here is derived from an EMBL/GenBank/DDBJ whole genome shotgun (WGS) entry which is preliminary data.</text>
</comment>
<gene>
    <name evidence="6" type="ORF">GCM10009430_18900</name>
</gene>
<feature type="active site" description="Proton donor" evidence="4">
    <location>
        <position position="193"/>
    </location>
</feature>
<evidence type="ECO:0000256" key="1">
    <source>
        <dbReference type="ARBA" id="ARBA00007754"/>
    </source>
</evidence>
<dbReference type="Gene3D" id="3.20.20.80">
    <property type="entry name" value="Glycosidases"/>
    <property type="match status" value="1"/>
</dbReference>
<sequence>MISFFLLSCSTEEESLFDPNAERIPPLITNNGSFADNDLCDEAKDLYNRLIELTQRGIAFGQQAPFGTGNNFPMPDKLDEDFLEVAQDYPAVVGFDLELISLQNEFIIDDFIERFTNAVIEAHNNGSIITMSWHMVNPNNSAGVLTTVVPDMLEGGKYRNKFLDNLAKAARVFKNIKDSEGNPIPVLFRPWHEMNGDFFYWGEGFRTTEEYIQLYKDTVRILSEDLDVHNLIYIYAPNWVSSAEEYMRNYPGDEYVDMLGVDVYDFKNGNFLQSALRNLQIVENIATEKNMLFALTETGLENVTQIDWWTNSLYKAIRSSSITYAMIWRNDTSSFFHAPFVGHPSEDNFREFVDTDLILLSEDLK</sequence>
<protein>
    <submittedName>
        <fullName evidence="6">Glycosyl hydrolase</fullName>
    </submittedName>
</protein>
<dbReference type="Proteomes" id="UP001501758">
    <property type="component" value="Unassembled WGS sequence"/>
</dbReference>
<dbReference type="PROSITE" id="PS51764">
    <property type="entry name" value="GH26"/>
    <property type="match status" value="1"/>
</dbReference>
<feature type="domain" description="GH26" evidence="5">
    <location>
        <begin position="41"/>
        <end position="362"/>
    </location>
</feature>
<keyword evidence="2 4" id="KW-0378">Hydrolase</keyword>
<dbReference type="InterPro" id="IPR000805">
    <property type="entry name" value="Glyco_hydro_26"/>
</dbReference>
<reference evidence="7" key="1">
    <citation type="journal article" date="2019" name="Int. J. Syst. Evol. Microbiol.">
        <title>The Global Catalogue of Microorganisms (GCM) 10K type strain sequencing project: providing services to taxonomists for standard genome sequencing and annotation.</title>
        <authorList>
            <consortium name="The Broad Institute Genomics Platform"/>
            <consortium name="The Broad Institute Genome Sequencing Center for Infectious Disease"/>
            <person name="Wu L."/>
            <person name="Ma J."/>
        </authorList>
    </citation>
    <scope>NUCLEOTIDE SEQUENCE [LARGE SCALE GENOMIC DNA]</scope>
    <source>
        <strain evidence="7">JCM 15974</strain>
    </source>
</reference>
<evidence type="ECO:0000256" key="3">
    <source>
        <dbReference type="ARBA" id="ARBA00023295"/>
    </source>
</evidence>
<keyword evidence="7" id="KW-1185">Reference proteome</keyword>